<protein>
    <submittedName>
        <fullName evidence="2">894_t:CDS:1</fullName>
    </submittedName>
</protein>
<dbReference type="EMBL" id="CAJVPQ010000729">
    <property type="protein sequence ID" value="CAG8505898.1"/>
    <property type="molecule type" value="Genomic_DNA"/>
</dbReference>
<feature type="signal peptide" evidence="1">
    <location>
        <begin position="1"/>
        <end position="17"/>
    </location>
</feature>
<evidence type="ECO:0000256" key="1">
    <source>
        <dbReference type="SAM" id="SignalP"/>
    </source>
</evidence>
<reference evidence="2" key="1">
    <citation type="submission" date="2021-06" db="EMBL/GenBank/DDBJ databases">
        <authorList>
            <person name="Kallberg Y."/>
            <person name="Tangrot J."/>
            <person name="Rosling A."/>
        </authorList>
    </citation>
    <scope>NUCLEOTIDE SEQUENCE</scope>
    <source>
        <strain evidence="2">UK204</strain>
    </source>
</reference>
<evidence type="ECO:0000313" key="3">
    <source>
        <dbReference type="Proteomes" id="UP000789570"/>
    </source>
</evidence>
<feature type="chain" id="PRO_5040183519" evidence="1">
    <location>
        <begin position="18"/>
        <end position="99"/>
    </location>
</feature>
<dbReference type="Proteomes" id="UP000789570">
    <property type="component" value="Unassembled WGS sequence"/>
</dbReference>
<accession>A0A9N9F338</accession>
<comment type="caution">
    <text evidence="2">The sequence shown here is derived from an EMBL/GenBank/DDBJ whole genome shotgun (WGS) entry which is preliminary data.</text>
</comment>
<dbReference type="AlphaFoldDB" id="A0A9N9F338"/>
<gene>
    <name evidence="2" type="ORF">FCALED_LOCUS3945</name>
</gene>
<proteinExistence type="predicted"/>
<sequence length="99" mass="10463">MKFNLLLMAMFAVFALAKPLAKPPFGYYVERAFPCDDVCLVTCRDCCCAASKCSKGPVCKAATCSGVCSETCTLMCGECNFNCQGCVGTPPICKSCTAV</sequence>
<keyword evidence="3" id="KW-1185">Reference proteome</keyword>
<name>A0A9N9F338_9GLOM</name>
<keyword evidence="1" id="KW-0732">Signal</keyword>
<evidence type="ECO:0000313" key="2">
    <source>
        <dbReference type="EMBL" id="CAG8505898.1"/>
    </source>
</evidence>
<organism evidence="2 3">
    <name type="scientific">Funneliformis caledonium</name>
    <dbReference type="NCBI Taxonomy" id="1117310"/>
    <lineage>
        <taxon>Eukaryota</taxon>
        <taxon>Fungi</taxon>
        <taxon>Fungi incertae sedis</taxon>
        <taxon>Mucoromycota</taxon>
        <taxon>Glomeromycotina</taxon>
        <taxon>Glomeromycetes</taxon>
        <taxon>Glomerales</taxon>
        <taxon>Glomeraceae</taxon>
        <taxon>Funneliformis</taxon>
    </lineage>
</organism>